<evidence type="ECO:0000256" key="1">
    <source>
        <dbReference type="SAM" id="Phobius"/>
    </source>
</evidence>
<protein>
    <submittedName>
        <fullName evidence="2">Uncharacterized protein</fullName>
    </submittedName>
</protein>
<dbReference type="GeneID" id="9752676"/>
<reference evidence="2 3" key="1">
    <citation type="journal article" date="2010" name="Stand. Genomic Sci.">
        <title>Complete genome sequence of Vulcanisaeta distributa type strain (IC-017).</title>
        <authorList>
            <person name="Mavromatis K."/>
            <person name="Sikorski J."/>
            <person name="Pabst E."/>
            <person name="Teshima H."/>
            <person name="Lapidus A."/>
            <person name="Lucas S."/>
            <person name="Nolan M."/>
            <person name="Glavina Del Rio T."/>
            <person name="Cheng J.F."/>
            <person name="Bruce D."/>
            <person name="Goodwin L."/>
            <person name="Pitluck S."/>
            <person name="Liolios K."/>
            <person name="Ivanova N."/>
            <person name="Mikhailova N."/>
            <person name="Pati A."/>
            <person name="Chen A."/>
            <person name="Palaniappan K."/>
            <person name="Land M."/>
            <person name="Hauser L."/>
            <person name="Chang Y.J."/>
            <person name="Jeffries C.D."/>
            <person name="Rohde M."/>
            <person name="Spring S."/>
            <person name="Goker M."/>
            <person name="Wirth R."/>
            <person name="Woyke T."/>
            <person name="Bristow J."/>
            <person name="Eisen J.A."/>
            <person name="Markowitz V."/>
            <person name="Hugenholtz P."/>
            <person name="Klenk H.P."/>
            <person name="Kyrpides N.C."/>
        </authorList>
    </citation>
    <scope>NUCLEOTIDE SEQUENCE [LARGE SCALE GENOMIC DNA]</scope>
    <source>
        <strain evidence="3">DSM 14429 / JCM 11212 / NBRC 100878 / IC-017</strain>
    </source>
</reference>
<keyword evidence="1" id="KW-0472">Membrane</keyword>
<dbReference type="Proteomes" id="UP000006681">
    <property type="component" value="Chromosome"/>
</dbReference>
<dbReference type="STRING" id="572478.Vdis_1733"/>
<dbReference type="RefSeq" id="WP_013336832.1">
    <property type="nucleotide sequence ID" value="NC_014537.1"/>
</dbReference>
<keyword evidence="1" id="KW-1133">Transmembrane helix</keyword>
<dbReference type="HOGENOM" id="CLU_1451489_0_0_2"/>
<feature type="transmembrane region" description="Helical" evidence="1">
    <location>
        <begin position="58"/>
        <end position="81"/>
    </location>
</feature>
<sequence length="186" mass="20642">MYSDEIQRLIDRSSMFMFISVIAALLSVIMIIIAADFLSNELPPSIAVKYFQVLTFPGLNAVTGLIATSSIMAVIGGFMIYMARSSLNRREFLGLPSIITTSVILILIALISAIGIYVIYQYYVGFSGMMGPLLPGTFSLLLSIILLVITLVLTLLALMMTNELRRRYSPRRVRRRQPPPPPPPQV</sequence>
<evidence type="ECO:0000313" key="3">
    <source>
        <dbReference type="Proteomes" id="UP000006681"/>
    </source>
</evidence>
<reference evidence="3" key="2">
    <citation type="journal article" date="2010" name="Stand. Genomic Sci.">
        <title>Complete genome sequence of Vulcanisaeta distributa type strain (IC-017T).</title>
        <authorList>
            <person name="Mavromatis K."/>
            <person name="Sikorski J."/>
            <person name="Pabst E."/>
            <person name="Teshima H."/>
            <person name="Lapidus A."/>
            <person name="Lucas S."/>
            <person name="Nolan M."/>
            <person name="Glavina Del Rio T."/>
            <person name="Cheng J."/>
            <person name="Bruce D."/>
            <person name="Goodwin L."/>
            <person name="Pitluck S."/>
            <person name="Liolios K."/>
            <person name="Ivanova N."/>
            <person name="Mikhailova N."/>
            <person name="Pati A."/>
            <person name="Chen A."/>
            <person name="Palaniappan K."/>
            <person name="Land M."/>
            <person name="Hauser L."/>
            <person name="Chang Y."/>
            <person name="Jeffries C."/>
            <person name="Rohde M."/>
            <person name="Spring S."/>
            <person name="Goker M."/>
            <person name="Wirth R."/>
            <person name="Woyke T."/>
            <person name="Bristow J."/>
            <person name="Eisen J."/>
            <person name="Markowitz V."/>
            <person name="Hugenholtz P."/>
            <person name="Klenk H."/>
            <person name="Kyrpides N."/>
        </authorList>
    </citation>
    <scope>NUCLEOTIDE SEQUENCE [LARGE SCALE GENOMIC DNA]</scope>
    <source>
        <strain evidence="3">DSM 14429 / JCM 11212 / NBRC 100878 / IC-017</strain>
    </source>
</reference>
<organism evidence="2 3">
    <name type="scientific">Vulcanisaeta distributa (strain DSM 14429 / JCM 11212 / NBRC 100878 / IC-017)</name>
    <dbReference type="NCBI Taxonomy" id="572478"/>
    <lineage>
        <taxon>Archaea</taxon>
        <taxon>Thermoproteota</taxon>
        <taxon>Thermoprotei</taxon>
        <taxon>Thermoproteales</taxon>
        <taxon>Thermoproteaceae</taxon>
        <taxon>Vulcanisaeta</taxon>
    </lineage>
</organism>
<dbReference type="eggNOG" id="arCOG13879">
    <property type="taxonomic scope" value="Archaea"/>
</dbReference>
<dbReference type="EMBL" id="CP002100">
    <property type="protein sequence ID" value="ADN51107.1"/>
    <property type="molecule type" value="Genomic_DNA"/>
</dbReference>
<accession>E1QUI8</accession>
<feature type="transmembrane region" description="Helical" evidence="1">
    <location>
        <begin position="93"/>
        <end position="120"/>
    </location>
</feature>
<evidence type="ECO:0000313" key="2">
    <source>
        <dbReference type="EMBL" id="ADN51107.1"/>
    </source>
</evidence>
<gene>
    <name evidence="2" type="ordered locus">Vdis_1733</name>
</gene>
<dbReference type="AlphaFoldDB" id="E1QUI8"/>
<keyword evidence="3" id="KW-1185">Reference proteome</keyword>
<keyword evidence="1" id="KW-0812">Transmembrane</keyword>
<feature type="transmembrane region" description="Helical" evidence="1">
    <location>
        <begin position="16"/>
        <end position="38"/>
    </location>
</feature>
<feature type="transmembrane region" description="Helical" evidence="1">
    <location>
        <begin position="140"/>
        <end position="161"/>
    </location>
</feature>
<dbReference type="OrthoDB" id="29094at2157"/>
<proteinExistence type="predicted"/>
<name>E1QUI8_VULDI</name>
<dbReference type="KEGG" id="vdi:Vdis_1733"/>